<dbReference type="EMBL" id="SRYB01000001">
    <property type="protein sequence ID" value="TGY80963.1"/>
    <property type="molecule type" value="Genomic_DNA"/>
</dbReference>
<name>A0AC61RMC3_9BACT</name>
<evidence type="ECO:0000313" key="1">
    <source>
        <dbReference type="EMBL" id="TGY80963.1"/>
    </source>
</evidence>
<accession>A0AC61RMC3</accession>
<proteinExistence type="predicted"/>
<reference evidence="1" key="1">
    <citation type="submission" date="2019-04" db="EMBL/GenBank/DDBJ databases">
        <title>Microbes associate with the intestines of laboratory mice.</title>
        <authorList>
            <person name="Navarre W."/>
            <person name="Wong E."/>
            <person name="Huang K."/>
            <person name="Tropini C."/>
            <person name="Ng K."/>
            <person name="Yu B."/>
        </authorList>
    </citation>
    <scope>NUCLEOTIDE SEQUENCE</scope>
    <source>
        <strain evidence="1">NM04_E33</strain>
    </source>
</reference>
<sequence>MTPKEKIYAKIIDVKNEERVILGLTPTDKQRDLANGFARNHTIKELEEGLAHAQQSLAATKKKAAIEAYFKSPAGIELKRRLEKKIDDAKGMLLKAQTDTAIDLRDFTMRHLGHRWIIRNFNQSSLTLDFNGNDGKPIFGMDIHVYYGTDLCDPDEFSMNYSSGCFDMKTISERHDYLSGLCTLTKQDVVTEFKKMLKAYSRFCNEYHTEIDNLRNQLQNPPING</sequence>
<organism evidence="1 2">
    <name type="scientific">Lepagella muris</name>
    <dbReference type="NCBI Taxonomy" id="3032870"/>
    <lineage>
        <taxon>Bacteria</taxon>
        <taxon>Pseudomonadati</taxon>
        <taxon>Bacteroidota</taxon>
        <taxon>Bacteroidia</taxon>
        <taxon>Bacteroidales</taxon>
        <taxon>Muribaculaceae</taxon>
        <taxon>Lepagella</taxon>
    </lineage>
</organism>
<evidence type="ECO:0000313" key="2">
    <source>
        <dbReference type="Proteomes" id="UP000306319"/>
    </source>
</evidence>
<gene>
    <name evidence="1" type="ORF">E5331_00860</name>
</gene>
<keyword evidence="2" id="KW-1185">Reference proteome</keyword>
<comment type="caution">
    <text evidence="1">The sequence shown here is derived from an EMBL/GenBank/DDBJ whole genome shotgun (WGS) entry which is preliminary data.</text>
</comment>
<dbReference type="Proteomes" id="UP000306319">
    <property type="component" value="Unassembled WGS sequence"/>
</dbReference>
<protein>
    <submittedName>
        <fullName evidence="1">Uncharacterized protein</fullName>
    </submittedName>
</protein>